<keyword evidence="1" id="KW-0997">Cell inner membrane</keyword>
<organism evidence="3 4">
    <name type="scientific">Serpens gallinarum</name>
    <dbReference type="NCBI Taxonomy" id="2763075"/>
    <lineage>
        <taxon>Bacteria</taxon>
        <taxon>Pseudomonadati</taxon>
        <taxon>Pseudomonadota</taxon>
        <taxon>Gammaproteobacteria</taxon>
        <taxon>Pseudomonadales</taxon>
        <taxon>Pseudomonadaceae</taxon>
        <taxon>Pseudomonas</taxon>
    </lineage>
</organism>
<feature type="domain" description="Glycosyltransferase 2-like" evidence="2">
    <location>
        <begin position="13"/>
        <end position="175"/>
    </location>
</feature>
<keyword evidence="1" id="KW-0472">Membrane</keyword>
<keyword evidence="1" id="KW-1003">Cell membrane</keyword>
<proteinExistence type="predicted"/>
<dbReference type="Gene3D" id="3.90.550.10">
    <property type="entry name" value="Spore Coat Polysaccharide Biosynthesis Protein SpsA, Chain A"/>
    <property type="match status" value="1"/>
</dbReference>
<evidence type="ECO:0000256" key="1">
    <source>
        <dbReference type="ARBA" id="ARBA00022519"/>
    </source>
</evidence>
<dbReference type="InterPro" id="IPR001173">
    <property type="entry name" value="Glyco_trans_2-like"/>
</dbReference>
<evidence type="ECO:0000259" key="2">
    <source>
        <dbReference type="Pfam" id="PF00535"/>
    </source>
</evidence>
<dbReference type="PANTHER" id="PTHR22916:SF3">
    <property type="entry name" value="UDP-GLCNAC:BETAGAL BETA-1,3-N-ACETYLGLUCOSAMINYLTRANSFERASE-LIKE PROTEIN 1"/>
    <property type="match status" value="1"/>
</dbReference>
<dbReference type="SUPFAM" id="SSF53448">
    <property type="entry name" value="Nucleotide-diphospho-sugar transferases"/>
    <property type="match status" value="1"/>
</dbReference>
<protein>
    <submittedName>
        <fullName evidence="3">Glycosyltransferase</fullName>
    </submittedName>
</protein>
<comment type="caution">
    <text evidence="3">The sequence shown here is derived from an EMBL/GenBank/DDBJ whole genome shotgun (WGS) entry which is preliminary data.</text>
</comment>
<dbReference type="RefSeq" id="WP_251837417.1">
    <property type="nucleotide sequence ID" value="NZ_JACSQG010000011.1"/>
</dbReference>
<dbReference type="EMBL" id="JACSQG010000011">
    <property type="protein sequence ID" value="MBD7978629.1"/>
    <property type="molecule type" value="Genomic_DNA"/>
</dbReference>
<dbReference type="InterPro" id="IPR029044">
    <property type="entry name" value="Nucleotide-diphossugar_trans"/>
</dbReference>
<dbReference type="PANTHER" id="PTHR22916">
    <property type="entry name" value="GLYCOSYLTRANSFERASE"/>
    <property type="match status" value="1"/>
</dbReference>
<gene>
    <name evidence="3" type="ORF">H9642_15700</name>
</gene>
<evidence type="ECO:0000313" key="3">
    <source>
        <dbReference type="EMBL" id="MBD7978629.1"/>
    </source>
</evidence>
<dbReference type="Proteomes" id="UP000611945">
    <property type="component" value="Unassembled WGS sequence"/>
</dbReference>
<evidence type="ECO:0000313" key="4">
    <source>
        <dbReference type="Proteomes" id="UP000611945"/>
    </source>
</evidence>
<reference evidence="3 4" key="1">
    <citation type="submission" date="2020-08" db="EMBL/GenBank/DDBJ databases">
        <title>A Genomic Blueprint of the Chicken Gut Microbiome.</title>
        <authorList>
            <person name="Gilroy R."/>
            <person name="Ravi A."/>
            <person name="Getino M."/>
            <person name="Pursley I."/>
            <person name="Horton D.L."/>
            <person name="Alikhan N.-F."/>
            <person name="Baker D."/>
            <person name="Gharbi K."/>
            <person name="Hall N."/>
            <person name="Watson M."/>
            <person name="Adriaenssens E.M."/>
            <person name="Foster-Nyarko E."/>
            <person name="Jarju S."/>
            <person name="Secka A."/>
            <person name="Antonio M."/>
            <person name="Oren A."/>
            <person name="Chaudhuri R."/>
            <person name="La Ragione R.M."/>
            <person name="Hildebrand F."/>
            <person name="Pallen M.J."/>
        </authorList>
    </citation>
    <scope>NUCLEOTIDE SEQUENCE [LARGE SCALE GENOMIC DNA]</scope>
    <source>
        <strain evidence="3 4">Sa2CUA2</strain>
    </source>
</reference>
<keyword evidence="4" id="KW-1185">Reference proteome</keyword>
<accession>A0ABR8TTI0</accession>
<sequence length="292" mass="33067">MTSTSDSSQPLVSVIIASYNHAPYIEASILSVLQQNYPNIELLVVDDGSRDDSVARIEALQKIHGFDFRVQANKGLSRTLNETIERARGELIAPFGSDDVMLPERIARQVAYMADKPEVGICAGDIQTIDADGNPSGEPRGLPQRRLDFGDVFLGRKPGAPAPTLLFRREALERVGSFEPEVRLEDLMIELKITHAGYFIDVLGETLALYRVHGSNTYKNYRFMVDNVLKTYARFSEHPAYPEVCARFRNSMLLKCARTDRELAWAMLREIPPRFWRWKTLRGLLRMLHGRG</sequence>
<name>A0ABR8TTI0_9PSED</name>
<dbReference type="Pfam" id="PF00535">
    <property type="entry name" value="Glycos_transf_2"/>
    <property type="match status" value="1"/>
</dbReference>